<dbReference type="InterPro" id="IPR017853">
    <property type="entry name" value="GH"/>
</dbReference>
<name>F0Y0G8_AURAN</name>
<evidence type="ECO:0000259" key="3">
    <source>
        <dbReference type="PROSITE" id="PS51910"/>
    </source>
</evidence>
<dbReference type="GeneID" id="20223519"/>
<evidence type="ECO:0000256" key="2">
    <source>
        <dbReference type="SAM" id="SignalP"/>
    </source>
</evidence>
<proteinExistence type="predicted"/>
<evidence type="ECO:0000256" key="1">
    <source>
        <dbReference type="SAM" id="MobiDB-lite"/>
    </source>
</evidence>
<dbReference type="OrthoDB" id="47267at2759"/>
<dbReference type="InterPro" id="IPR005331">
    <property type="entry name" value="Sulfotransferase"/>
</dbReference>
<feature type="compositionally biased region" description="Low complexity" evidence="1">
    <location>
        <begin position="604"/>
        <end position="618"/>
    </location>
</feature>
<dbReference type="Gene3D" id="2.60.120.620">
    <property type="entry name" value="q2cbj1_9rhob like domain"/>
    <property type="match status" value="1"/>
</dbReference>
<dbReference type="EMBL" id="GL833122">
    <property type="protein sequence ID" value="EGB11218.1"/>
    <property type="molecule type" value="Genomic_DNA"/>
</dbReference>
<dbReference type="GO" id="GO:0008146">
    <property type="term" value="F:sulfotransferase activity"/>
    <property type="evidence" value="ECO:0007669"/>
    <property type="project" value="InterPro"/>
</dbReference>
<gene>
    <name evidence="4" type="ORF">AURANDRAFT_61551</name>
</gene>
<dbReference type="Proteomes" id="UP000002729">
    <property type="component" value="Unassembled WGS sequence"/>
</dbReference>
<organism evidence="5">
    <name type="scientific">Aureococcus anophagefferens</name>
    <name type="common">Harmful bloom alga</name>
    <dbReference type="NCBI Taxonomy" id="44056"/>
    <lineage>
        <taxon>Eukaryota</taxon>
        <taxon>Sar</taxon>
        <taxon>Stramenopiles</taxon>
        <taxon>Ochrophyta</taxon>
        <taxon>Pelagophyceae</taxon>
        <taxon>Pelagomonadales</taxon>
        <taxon>Pelagomonadaceae</taxon>
        <taxon>Aureococcus</taxon>
    </lineage>
</organism>
<dbReference type="PROSITE" id="PS51910">
    <property type="entry name" value="GH18_2"/>
    <property type="match status" value="1"/>
</dbReference>
<feature type="domain" description="GH18" evidence="3">
    <location>
        <begin position="633"/>
        <end position="957"/>
    </location>
</feature>
<dbReference type="InParanoid" id="F0Y0G8"/>
<dbReference type="GO" id="GO:0016020">
    <property type="term" value="C:membrane"/>
    <property type="evidence" value="ECO:0007669"/>
    <property type="project" value="InterPro"/>
</dbReference>
<dbReference type="SUPFAM" id="SSF51445">
    <property type="entry name" value="(Trans)glycosidases"/>
    <property type="match status" value="1"/>
</dbReference>
<dbReference type="Pfam" id="PF00704">
    <property type="entry name" value="Glyco_hydro_18"/>
    <property type="match status" value="1"/>
</dbReference>
<reference evidence="4 5" key="1">
    <citation type="journal article" date="2011" name="Proc. Natl. Acad. Sci. U.S.A.">
        <title>Niche of harmful alga Aureococcus anophagefferens revealed through ecogenomics.</title>
        <authorList>
            <person name="Gobler C.J."/>
            <person name="Berry D.L."/>
            <person name="Dyhrman S.T."/>
            <person name="Wilhelm S.W."/>
            <person name="Salamov A."/>
            <person name="Lobanov A.V."/>
            <person name="Zhang Y."/>
            <person name="Collier J.L."/>
            <person name="Wurch L.L."/>
            <person name="Kustka A.B."/>
            <person name="Dill B.D."/>
            <person name="Shah M."/>
            <person name="VerBerkmoes N.C."/>
            <person name="Kuo A."/>
            <person name="Terry A."/>
            <person name="Pangilinan J."/>
            <person name="Lindquist E.A."/>
            <person name="Lucas S."/>
            <person name="Paulsen I.T."/>
            <person name="Hattenrath-Lehmann T.K."/>
            <person name="Talmage S.C."/>
            <person name="Walker E.A."/>
            <person name="Koch F."/>
            <person name="Burson A.M."/>
            <person name="Marcoval M.A."/>
            <person name="Tang Y.Z."/>
            <person name="Lecleir G.R."/>
            <person name="Coyne K.J."/>
            <person name="Berg G.M."/>
            <person name="Bertrand E.M."/>
            <person name="Saito M.A."/>
            <person name="Gladyshev V.N."/>
            <person name="Grigoriev I.V."/>
        </authorList>
    </citation>
    <scope>NUCLEOTIDE SEQUENCE [LARGE SCALE GENOMIC DNA]</scope>
    <source>
        <strain evidence="5">CCMP 1984</strain>
    </source>
</reference>
<protein>
    <recommendedName>
        <fullName evidence="3">GH18 domain-containing protein</fullName>
    </recommendedName>
</protein>
<accession>F0Y0G8</accession>
<keyword evidence="2" id="KW-0732">Signal</keyword>
<feature type="region of interest" description="Disordered" evidence="1">
    <location>
        <begin position="604"/>
        <end position="628"/>
    </location>
</feature>
<dbReference type="KEGG" id="aaf:AURANDRAFT_61551"/>
<sequence length="2086" mass="219760">MSPVALLLLPALFGSAAGHAMMTVPPGRQFVHGVSIDPKVPGDDGYSTLLASPRAAAAWTDSASLNAGIGGGAGGKAVAKARGHGLCGDDGGRALFSSPGSAYGAAAPTATWTEGATVDIEVVVTAHHLGWFEFRLCAEDPAASELTQACLNEHVLKFDAAHARALYDEEHFAQGVIIPVGAPERADATDYLGDATKYRNALAELDAAGASFAGVVDGTCCTNGGSCSPEDANEDRFMVPDFGREETYALRYVLPAGVTCDHCTLQFTYVTGNSVDNYPEAFWNCADVAIVADGAPTAAPQAVVAPAPTDSASEPPTGDPRSRCCWWTVDDPLGDQCASCDSALEASCAASRSKCEGECGGTYCPYDASWTPAPSAAAASAGCRCGAISALDSDAWCEGVACDAAYADFCALCCPDSDPAPAPTASGEPGCVDSTSWYYKKSKNTCEKYVKAEDACLSTCGDCYDAPVPAPTAAECADSTSWYWKKSKNTCEGYVTKKAKNCKKADDDGVEATRACLMTCNQCDVEDAPAPAPTASQCADSTSWYYKKAKNSCERCAARYVTKKSKNCKKKDEFKADAGVKADDACLRTCGGCDGDALAPTAKPVAAPAPDPTAADVPAPAPTAGPPTAASTFARHGYVENWNAWDTSAYDGLTALLYSFITLDSAPNSDAPREVVWDGDALYDTMTLADVLEVMTETDPTWDNEHDWQRVKIVALQDYAAANSKRFLWAFGGWSDLTKTIEDDQVDAVVEDLVALLALGGADGVDFDWEHLSQYRDSDPDLHAQQRVVVGKVIVALKAALVEAGMEDMWICYTPRYNAFFPTTGSAYGQNNIMTDGEGIDIFDYVVANSAYGVDAVDYVHLMMYDLDATTAFADATESYFVQAHYDAVVQSHVDYGIPLEKIVMGFEPGPQAYTGVWGGLDHDKATIDALHAAGVGGVMFWAMNDPKTADGANGNGETLLSVGAAQKTRVRRIAGFLGGGELDAALASLLALRSTVSSLARDKRGLAALGAWQTFYLHTEDALRETCPALHAKVVAAAAAGWDGAAPAGAGLAVRNAELHEVAAGGALPDPDHYDSGSYATIDVMLSAPGVDFEGGHFETLEADGSFDRPVFDRGDALVFCSHKKHCVRPVTKGTRRVLVLEVWFGPHRTCGHRCERREGRCGFARHALALAGCLRLGRDDAAADGDEYKRAVAELERRVAAAAPAEAARAPRKKKKKAKALPATWHGHAMPMLWFALDAVDAHDAPATVTGANGALVRAARNLDSESLVALPKGARCEVAALGWAWDGAAAIARRARVTAPVAGWTSARLLDIAAPRRPRDVDPGRRLGLLDVVEATRVDPASARSGPLGDGGVDALLAVGALADSFVAELRALADATLGPAGGAARVAAPAAARAALFASLAPQLPPAIDGVGALRGLDDAWLLEKARRADRGPRAAPGHLHVVLFLSDAPDGGGLAFLRPAPSGLPNEVLETTVLPRPGAALAFPGDDHPMAPITETPANAETFAYAARLRHGEMRRCPLIALAVARFHGGALIALVLAPAVARFHGCPLVALVLAPAVARFQGGEVDSGAVEPWVRDLAELCPPGADAPCEFRERPGCRDGLRGRYGLPERAFADRALPIATPENARLFPPRFDARGRLERFAVVNATLLRYRLIRKSGSRLMLDFVSALAAAERAAGRDAAAARRATRVVDFTFVAEPFSRLLSGYHEIDGARCPSSARGPGWHCGRAYKLEAPGSRARFEAFVREVLPEDFDPARLDDAISYHVASQASAVSPYRRFDFVGRLETLRASVLSLLSLAVDDPERYASRLAGLLVQKHARPRGANGTAPQASRADAGCLSNETRRLILARLGQDYRCFGYDAAYLEGGVITHNPVTVAGGCFGTHAADGAGARRLARMLQSSNATVVSWTRRNSLRVVLADMCASNTGDNSGSASACYPWRTADYSPEYVASRTAIEYGKRQKIVSIAADAGGVADFDFETFAAHAAATLMALLGHVLGPKAAAAAVAAKPPTQMSDSSAPVEAAFDRPELVLSALKRACLDWTFFGGSWENAREPRAPCPASLSSARSATSAAAAAARPL</sequence>
<evidence type="ECO:0000313" key="5">
    <source>
        <dbReference type="Proteomes" id="UP000002729"/>
    </source>
</evidence>
<dbReference type="RefSeq" id="XP_009033611.1">
    <property type="nucleotide sequence ID" value="XM_009035363.1"/>
</dbReference>
<dbReference type="GO" id="GO:0005975">
    <property type="term" value="P:carbohydrate metabolic process"/>
    <property type="evidence" value="ECO:0007669"/>
    <property type="project" value="InterPro"/>
</dbReference>
<feature type="chain" id="PRO_5003261240" description="GH18 domain-containing protein" evidence="2">
    <location>
        <begin position="19"/>
        <end position="2086"/>
    </location>
</feature>
<feature type="signal peptide" evidence="2">
    <location>
        <begin position="1"/>
        <end position="18"/>
    </location>
</feature>
<dbReference type="InterPro" id="IPR001223">
    <property type="entry name" value="Glyco_hydro18_cat"/>
</dbReference>
<evidence type="ECO:0000313" key="4">
    <source>
        <dbReference type="EMBL" id="EGB11218.1"/>
    </source>
</evidence>
<dbReference type="eggNOG" id="ENOG502S4SW">
    <property type="taxonomic scope" value="Eukaryota"/>
</dbReference>
<dbReference type="Gene3D" id="3.20.20.80">
    <property type="entry name" value="Glycosidases"/>
    <property type="match status" value="1"/>
</dbReference>
<keyword evidence="5" id="KW-1185">Reference proteome</keyword>
<dbReference type="Pfam" id="PF03567">
    <property type="entry name" value="Sulfotransfer_2"/>
    <property type="match status" value="1"/>
</dbReference>